<accession>A0A9W6G6S5</accession>
<evidence type="ECO:0000313" key="4">
    <source>
        <dbReference type="Proteomes" id="UP001144313"/>
    </source>
</evidence>
<comment type="caution">
    <text evidence="3">The sequence shown here is derived from an EMBL/GenBank/DDBJ whole genome shotgun (WGS) entry which is preliminary data.</text>
</comment>
<feature type="transmembrane region" description="Helical" evidence="2">
    <location>
        <begin position="95"/>
        <end position="120"/>
    </location>
</feature>
<dbReference type="Proteomes" id="UP001144313">
    <property type="component" value="Unassembled WGS sequence"/>
</dbReference>
<keyword evidence="2" id="KW-1133">Transmembrane helix</keyword>
<keyword evidence="4" id="KW-1185">Reference proteome</keyword>
<sequence>MHEGPIGPTSWAGPEVHPPRSGRPRWREPHPVRVGPVAAGSALSGLWVLLWLLAYARSTGESLPTGAGFAWVTLAASTIGAVVAALLARYGDRGAAVGVAAVAGTAAGVTGLSCELYLLLTGDWILWLHQPQVATSFSRSYRTAAQSGRRFH</sequence>
<dbReference type="AlphaFoldDB" id="A0A9W6G6S5"/>
<name>A0A9W6G6S5_9ACTN</name>
<evidence type="ECO:0000256" key="1">
    <source>
        <dbReference type="SAM" id="MobiDB-lite"/>
    </source>
</evidence>
<dbReference type="EMBL" id="BSDT01000001">
    <property type="protein sequence ID" value="GLI41392.1"/>
    <property type="molecule type" value="Genomic_DNA"/>
</dbReference>
<feature type="transmembrane region" description="Helical" evidence="2">
    <location>
        <begin position="68"/>
        <end position="88"/>
    </location>
</feature>
<reference evidence="3" key="1">
    <citation type="submission" date="2022-12" db="EMBL/GenBank/DDBJ databases">
        <title>Reference genome sequencing for broad-spectrum identification of bacterial and archaeal isolates by mass spectrometry.</title>
        <authorList>
            <person name="Sekiguchi Y."/>
            <person name="Tourlousse D.M."/>
        </authorList>
    </citation>
    <scope>NUCLEOTIDE SEQUENCE</scope>
    <source>
        <strain evidence="3">LLR39Z86</strain>
    </source>
</reference>
<organism evidence="3 4">
    <name type="scientific">Glycomyces algeriensis</name>
    <dbReference type="NCBI Taxonomy" id="256037"/>
    <lineage>
        <taxon>Bacteria</taxon>
        <taxon>Bacillati</taxon>
        <taxon>Actinomycetota</taxon>
        <taxon>Actinomycetes</taxon>
        <taxon>Glycomycetales</taxon>
        <taxon>Glycomycetaceae</taxon>
        <taxon>Glycomyces</taxon>
    </lineage>
</organism>
<feature type="region of interest" description="Disordered" evidence="1">
    <location>
        <begin position="1"/>
        <end position="27"/>
    </location>
</feature>
<keyword evidence="2" id="KW-0812">Transmembrane</keyword>
<keyword evidence="2" id="KW-0472">Membrane</keyword>
<evidence type="ECO:0000313" key="3">
    <source>
        <dbReference type="EMBL" id="GLI41392.1"/>
    </source>
</evidence>
<feature type="transmembrane region" description="Helical" evidence="2">
    <location>
        <begin position="34"/>
        <end position="56"/>
    </location>
</feature>
<gene>
    <name evidence="3" type="ORF">GALLR39Z86_12420</name>
</gene>
<proteinExistence type="predicted"/>
<protein>
    <submittedName>
        <fullName evidence="3">Uncharacterized protein</fullName>
    </submittedName>
</protein>
<evidence type="ECO:0000256" key="2">
    <source>
        <dbReference type="SAM" id="Phobius"/>
    </source>
</evidence>